<sequence length="131" mass="14797">MIDGPTVGAGATSVMWMSMGLLDIVNLWSQQLEQVNKEYLLGALAMWCGMEDIAVSTAAFYPQELTVLPHCSLPEPKMLDHDLGRDPTSQWALPAHWRYREPRWRCTSSNSLKFLFVARFGSQPIVSSHSW</sequence>
<proteinExistence type="predicted"/>
<accession>A0AB37VYN5</accession>
<evidence type="ECO:0000313" key="1">
    <source>
        <dbReference type="EMBL" id="RYN16489.1"/>
    </source>
</evidence>
<dbReference type="EMBL" id="PDXF01000029">
    <property type="protein sequence ID" value="RYN97409.1"/>
    <property type="molecule type" value="Genomic_DNA"/>
</dbReference>
<dbReference type="Proteomes" id="UP000293195">
    <property type="component" value="Unassembled WGS sequence"/>
</dbReference>
<dbReference type="EMBL" id="PDXB01000073">
    <property type="protein sequence ID" value="RYN16489.1"/>
    <property type="molecule type" value="Genomic_DNA"/>
</dbReference>
<evidence type="ECO:0000313" key="3">
    <source>
        <dbReference type="Proteomes" id="UP000292340"/>
    </source>
</evidence>
<organism evidence="1 3">
    <name type="scientific">Alternaria tenuissima</name>
    <dbReference type="NCBI Taxonomy" id="119927"/>
    <lineage>
        <taxon>Eukaryota</taxon>
        <taxon>Fungi</taxon>
        <taxon>Dikarya</taxon>
        <taxon>Ascomycota</taxon>
        <taxon>Pezizomycotina</taxon>
        <taxon>Dothideomycetes</taxon>
        <taxon>Pleosporomycetidae</taxon>
        <taxon>Pleosporales</taxon>
        <taxon>Pleosporineae</taxon>
        <taxon>Pleosporaceae</taxon>
        <taxon>Alternaria</taxon>
        <taxon>Alternaria sect. Alternaria</taxon>
        <taxon>Alternaria alternata complex</taxon>
    </lineage>
</organism>
<comment type="caution">
    <text evidence="1">The sequence shown here is derived from an EMBL/GenBank/DDBJ whole genome shotgun (WGS) entry which is preliminary data.</text>
</comment>
<reference evidence="1" key="1">
    <citation type="submission" date="2017-10" db="EMBL/GenBank/DDBJ databases">
        <authorList>
            <person name="Armitage A.D."/>
            <person name="Barbara D.J."/>
            <person name="Woodhall J.W."/>
            <person name="Sreenivasaprasad S."/>
            <person name="Lane C.R."/>
            <person name="Clarkson J.P."/>
            <person name="Harrison R.J."/>
        </authorList>
    </citation>
    <scope>NUCLEOTIDE SEQUENCE</scope>
    <source>
        <strain evidence="1">FERA 1164</strain>
        <strain evidence="2">FERA 635</strain>
    </source>
</reference>
<protein>
    <submittedName>
        <fullName evidence="1">Uncharacterized protein</fullName>
    </submittedName>
</protein>
<dbReference type="AlphaFoldDB" id="A0AB37VYN5"/>
<evidence type="ECO:0000313" key="2">
    <source>
        <dbReference type="EMBL" id="RYN97409.1"/>
    </source>
</evidence>
<dbReference type="Proteomes" id="UP000292340">
    <property type="component" value="Unassembled WGS sequence"/>
</dbReference>
<evidence type="ECO:0000313" key="4">
    <source>
        <dbReference type="Proteomes" id="UP000293195"/>
    </source>
</evidence>
<keyword evidence="4" id="KW-1185">Reference proteome</keyword>
<gene>
    <name evidence="1" type="ORF">AA0115_g12321</name>
    <name evidence="2" type="ORF">AA0119_g7440</name>
</gene>
<reference evidence="1 4" key="2">
    <citation type="journal article" date="2019" name="bioRxiv">
        <title>Genomics, evolutionary history and diagnostics of the Alternaria alternata species group including apple and Asian pear pathotypes.</title>
        <authorList>
            <person name="Armitage A.D."/>
            <person name="Cockerton H.M."/>
            <person name="Sreenivasaprasad S."/>
            <person name="Woodhall J.W."/>
            <person name="Lane C.R."/>
            <person name="Harrison R.J."/>
            <person name="Clarkson J.P."/>
        </authorList>
    </citation>
    <scope>NUCLEOTIDE SEQUENCE</scope>
    <source>
        <strain evidence="1">FERA 1164</strain>
        <strain evidence="4">FERA 635</strain>
    </source>
</reference>
<name>A0AB37VYN5_9PLEO</name>